<dbReference type="Proteomes" id="UP000316213">
    <property type="component" value="Unassembled WGS sequence"/>
</dbReference>
<accession>A0A5C6AV34</accession>
<reference evidence="1 2" key="1">
    <citation type="submission" date="2019-02" db="EMBL/GenBank/DDBJ databases">
        <title>Deep-cultivation of Planctomycetes and their phenomic and genomic characterization uncovers novel biology.</title>
        <authorList>
            <person name="Wiegand S."/>
            <person name="Jogler M."/>
            <person name="Boedeker C."/>
            <person name="Pinto D."/>
            <person name="Vollmers J."/>
            <person name="Rivas-Marin E."/>
            <person name="Kohn T."/>
            <person name="Peeters S.H."/>
            <person name="Heuer A."/>
            <person name="Rast P."/>
            <person name="Oberbeckmann S."/>
            <person name="Bunk B."/>
            <person name="Jeske O."/>
            <person name="Meyerdierks A."/>
            <person name="Storesund J.E."/>
            <person name="Kallscheuer N."/>
            <person name="Luecker S."/>
            <person name="Lage O.M."/>
            <person name="Pohl T."/>
            <person name="Merkel B.J."/>
            <person name="Hornburger P."/>
            <person name="Mueller R.-W."/>
            <person name="Bruemmer F."/>
            <person name="Labrenz M."/>
            <person name="Spormann A.M."/>
            <person name="Op Den Camp H."/>
            <person name="Overmann J."/>
            <person name="Amann R."/>
            <person name="Jetten M.S.M."/>
            <person name="Mascher T."/>
            <person name="Medema M.H."/>
            <person name="Devos D.P."/>
            <person name="Kaster A.-K."/>
            <person name="Ovreas L."/>
            <person name="Rohde M."/>
            <person name="Galperin M.Y."/>
            <person name="Jogler C."/>
        </authorList>
    </citation>
    <scope>NUCLEOTIDE SEQUENCE [LARGE SCALE GENOMIC DNA]</scope>
    <source>
        <strain evidence="1 2">Pla100</strain>
    </source>
</reference>
<gene>
    <name evidence="1" type="ORF">Pla100_07580</name>
</gene>
<protein>
    <submittedName>
        <fullName evidence="1">Uncharacterized protein</fullName>
    </submittedName>
</protein>
<name>A0A5C6AV34_9BACT</name>
<proteinExistence type="predicted"/>
<dbReference type="EMBL" id="SJPM01000001">
    <property type="protein sequence ID" value="TWU03823.1"/>
    <property type="molecule type" value="Genomic_DNA"/>
</dbReference>
<comment type="caution">
    <text evidence="1">The sequence shown here is derived from an EMBL/GenBank/DDBJ whole genome shotgun (WGS) entry which is preliminary data.</text>
</comment>
<dbReference type="AlphaFoldDB" id="A0A5C6AV34"/>
<keyword evidence="2" id="KW-1185">Reference proteome</keyword>
<organism evidence="1 2">
    <name type="scientific">Neorhodopirellula pilleata</name>
    <dbReference type="NCBI Taxonomy" id="2714738"/>
    <lineage>
        <taxon>Bacteria</taxon>
        <taxon>Pseudomonadati</taxon>
        <taxon>Planctomycetota</taxon>
        <taxon>Planctomycetia</taxon>
        <taxon>Pirellulales</taxon>
        <taxon>Pirellulaceae</taxon>
        <taxon>Neorhodopirellula</taxon>
    </lineage>
</organism>
<sequence length="72" mass="8046">MDRILGGSARFVGEGKAECTDQPFGDKMELKQKSALKIKNSGRLRLYGPRTVVQDRTRANPARLDATTDDFF</sequence>
<evidence type="ECO:0000313" key="1">
    <source>
        <dbReference type="EMBL" id="TWU03823.1"/>
    </source>
</evidence>
<evidence type="ECO:0000313" key="2">
    <source>
        <dbReference type="Proteomes" id="UP000316213"/>
    </source>
</evidence>